<dbReference type="KEGG" id="maqe:RJ40_03070"/>
<protein>
    <submittedName>
        <fullName evidence="1">Argininosuccinate synthase</fullName>
    </submittedName>
</protein>
<dbReference type="EMBL" id="CP036172">
    <property type="protein sequence ID" value="QSZ66553.1"/>
    <property type="molecule type" value="Genomic_DNA"/>
</dbReference>
<dbReference type="Proteomes" id="UP001042704">
    <property type="component" value="Chromosome"/>
</dbReference>
<keyword evidence="2" id="KW-1185">Reference proteome</keyword>
<evidence type="ECO:0000313" key="2">
    <source>
        <dbReference type="Proteomes" id="UP001042704"/>
    </source>
</evidence>
<reference evidence="1" key="2">
    <citation type="submission" date="2019-02" db="EMBL/GenBank/DDBJ databases">
        <authorList>
            <person name="Chen S.-C."/>
            <person name="Chien H.-H."/>
            <person name="Lai M.-C."/>
        </authorList>
    </citation>
    <scope>NUCLEOTIDE SEQUENCE</scope>
    <source>
        <strain evidence="1">N2F9704</strain>
    </source>
</reference>
<accession>A0A8A3S3Q0</accession>
<dbReference type="RefSeq" id="WP_265581901.1">
    <property type="nucleotide sequence ID" value="NZ_CP036172.1"/>
</dbReference>
<gene>
    <name evidence="1" type="ORF">RJ40_03070</name>
</gene>
<reference evidence="1" key="1">
    <citation type="journal article" date="2001" name="Int. J. Syst. Evol. Microbiol.">
        <title>Methanofollis aquaemaris sp. nov., a methanogen isolated from an aquaculture fish pond.</title>
        <authorList>
            <person name="Lai M.C."/>
            <person name="Chen S.C."/>
        </authorList>
    </citation>
    <scope>NUCLEOTIDE SEQUENCE</scope>
    <source>
        <strain evidence="1">N2F9704</strain>
    </source>
</reference>
<organism evidence="1 2">
    <name type="scientific">Methanofollis aquaemaris</name>
    <dbReference type="NCBI Taxonomy" id="126734"/>
    <lineage>
        <taxon>Archaea</taxon>
        <taxon>Methanobacteriati</taxon>
        <taxon>Methanobacteriota</taxon>
        <taxon>Stenosarchaea group</taxon>
        <taxon>Methanomicrobia</taxon>
        <taxon>Methanomicrobiales</taxon>
        <taxon>Methanomicrobiaceae</taxon>
        <taxon>Methanofollis</taxon>
    </lineage>
</organism>
<dbReference type="GeneID" id="76423313"/>
<dbReference type="AlphaFoldDB" id="A0A8A3S3Q0"/>
<dbReference type="PROSITE" id="PS51257">
    <property type="entry name" value="PROKAR_LIPOPROTEIN"/>
    <property type="match status" value="1"/>
</dbReference>
<sequence length="283" mass="30877">MNRTKSVFLILLLCACFAGVQAASTDSVHVVKLADDGTTVLNETTVDYQWMEKNLPVLGDGVTHYYHQGPVFAEDKEAQWDRNETANFKDRGAVKGTNVADLCDLVGGMAPGDEVMIKAGDGYHIEFGYQNVYEPAPRQGPIGICWYNGEDATVGERQGVGYPPDYHAGMRLVFFADDSTNPEGKHVFGNQDMRECFPPERLHLFNDLYPSTSGYTVKWIDEVRVYEGGYNGVKNVPVKSLQGSAAVETTEVPTAAKTAQSPAPILGLLAGLGLAGFAWRMRG</sequence>
<name>A0A8A3S3Q0_9EURY</name>
<proteinExistence type="predicted"/>
<evidence type="ECO:0000313" key="1">
    <source>
        <dbReference type="EMBL" id="QSZ66553.1"/>
    </source>
</evidence>